<reference evidence="1 2" key="1">
    <citation type="submission" date="2019-05" db="EMBL/GenBank/DDBJ databases">
        <title>Another draft genome of Portunus trituberculatus and its Hox gene families provides insights of decapod evolution.</title>
        <authorList>
            <person name="Jeong J.-H."/>
            <person name="Song I."/>
            <person name="Kim S."/>
            <person name="Choi T."/>
            <person name="Kim D."/>
            <person name="Ryu S."/>
            <person name="Kim W."/>
        </authorList>
    </citation>
    <scope>NUCLEOTIDE SEQUENCE [LARGE SCALE GENOMIC DNA]</scope>
    <source>
        <tissue evidence="1">Muscle</tissue>
    </source>
</reference>
<proteinExistence type="predicted"/>
<accession>A0A5B7FKW9</accession>
<organism evidence="1 2">
    <name type="scientific">Portunus trituberculatus</name>
    <name type="common">Swimming crab</name>
    <name type="synonym">Neptunus trituberculatus</name>
    <dbReference type="NCBI Taxonomy" id="210409"/>
    <lineage>
        <taxon>Eukaryota</taxon>
        <taxon>Metazoa</taxon>
        <taxon>Ecdysozoa</taxon>
        <taxon>Arthropoda</taxon>
        <taxon>Crustacea</taxon>
        <taxon>Multicrustacea</taxon>
        <taxon>Malacostraca</taxon>
        <taxon>Eumalacostraca</taxon>
        <taxon>Eucarida</taxon>
        <taxon>Decapoda</taxon>
        <taxon>Pleocyemata</taxon>
        <taxon>Brachyura</taxon>
        <taxon>Eubrachyura</taxon>
        <taxon>Portunoidea</taxon>
        <taxon>Portunidae</taxon>
        <taxon>Portuninae</taxon>
        <taxon>Portunus</taxon>
    </lineage>
</organism>
<gene>
    <name evidence="1" type="ORF">E2C01_038749</name>
</gene>
<protein>
    <submittedName>
        <fullName evidence="1">Uncharacterized protein</fullName>
    </submittedName>
</protein>
<dbReference type="AlphaFoldDB" id="A0A5B7FKW9"/>
<keyword evidence="2" id="KW-1185">Reference proteome</keyword>
<comment type="caution">
    <text evidence="1">The sequence shown here is derived from an EMBL/GenBank/DDBJ whole genome shotgun (WGS) entry which is preliminary data.</text>
</comment>
<name>A0A5B7FKW9_PORTR</name>
<sequence length="50" mass="5665">MSHLLPLKSLSLSPTATKTNLLQQTKLPQTEKRPNLLLHPMMLLEKLTSK</sequence>
<evidence type="ECO:0000313" key="2">
    <source>
        <dbReference type="Proteomes" id="UP000324222"/>
    </source>
</evidence>
<dbReference type="Proteomes" id="UP000324222">
    <property type="component" value="Unassembled WGS sequence"/>
</dbReference>
<evidence type="ECO:0000313" key="1">
    <source>
        <dbReference type="EMBL" id="MPC45064.1"/>
    </source>
</evidence>
<dbReference type="EMBL" id="VSRR010006556">
    <property type="protein sequence ID" value="MPC45064.1"/>
    <property type="molecule type" value="Genomic_DNA"/>
</dbReference>